<keyword evidence="1" id="KW-0732">Signal</keyword>
<feature type="signal peptide" evidence="1">
    <location>
        <begin position="1"/>
        <end position="17"/>
    </location>
</feature>
<evidence type="ECO:0000313" key="2">
    <source>
        <dbReference type="EMBL" id="MBB5351008.1"/>
    </source>
</evidence>
<evidence type="ECO:0000313" key="3">
    <source>
        <dbReference type="Proteomes" id="UP000557717"/>
    </source>
</evidence>
<feature type="chain" id="PRO_5032323662" evidence="1">
    <location>
        <begin position="18"/>
        <end position="162"/>
    </location>
</feature>
<comment type="caution">
    <text evidence="2">The sequence shown here is derived from an EMBL/GenBank/DDBJ whole genome shotgun (WGS) entry which is preliminary data.</text>
</comment>
<sequence>MKALAMVFCLTLSSAIADDLTATPSIVAVDQASGTLRNAVTMKGEKASEVFVTIYRELDQFEIKPDLLKRLLAQVQGGFHEEDPLPLRPDFEFVIQKEGKGGLGVSVEKDGRVFYRGVREFAKGLFEDDDSEVMPGSFFDKELAATLIQIDTRDRRMRENDR</sequence>
<evidence type="ECO:0000256" key="1">
    <source>
        <dbReference type="SAM" id="SignalP"/>
    </source>
</evidence>
<dbReference type="RefSeq" id="WP_184016805.1">
    <property type="nucleotide sequence ID" value="NZ_JACHFD010000005.1"/>
</dbReference>
<organism evidence="2 3">
    <name type="scientific">Haloferula luteola</name>
    <dbReference type="NCBI Taxonomy" id="595692"/>
    <lineage>
        <taxon>Bacteria</taxon>
        <taxon>Pseudomonadati</taxon>
        <taxon>Verrucomicrobiota</taxon>
        <taxon>Verrucomicrobiia</taxon>
        <taxon>Verrucomicrobiales</taxon>
        <taxon>Verrucomicrobiaceae</taxon>
        <taxon>Haloferula</taxon>
    </lineage>
</organism>
<proteinExistence type="predicted"/>
<dbReference type="EMBL" id="JACHFD010000005">
    <property type="protein sequence ID" value="MBB5351008.1"/>
    <property type="molecule type" value="Genomic_DNA"/>
</dbReference>
<gene>
    <name evidence="2" type="ORF">HNR46_001242</name>
</gene>
<accession>A0A840V8E4</accession>
<protein>
    <submittedName>
        <fullName evidence="2">Uncharacterized protein</fullName>
    </submittedName>
</protein>
<name>A0A840V8E4_9BACT</name>
<dbReference type="Proteomes" id="UP000557717">
    <property type="component" value="Unassembled WGS sequence"/>
</dbReference>
<dbReference type="AlphaFoldDB" id="A0A840V8E4"/>
<keyword evidence="3" id="KW-1185">Reference proteome</keyword>
<reference evidence="2 3" key="1">
    <citation type="submission" date="2020-08" db="EMBL/GenBank/DDBJ databases">
        <title>Genomic Encyclopedia of Type Strains, Phase IV (KMG-IV): sequencing the most valuable type-strain genomes for metagenomic binning, comparative biology and taxonomic classification.</title>
        <authorList>
            <person name="Goeker M."/>
        </authorList>
    </citation>
    <scope>NUCLEOTIDE SEQUENCE [LARGE SCALE GENOMIC DNA]</scope>
    <source>
        <strain evidence="2 3">YC6886</strain>
    </source>
</reference>